<name>A0AAD9CJA4_DISEL</name>
<dbReference type="InterPro" id="IPR036179">
    <property type="entry name" value="Ig-like_dom_sf"/>
</dbReference>
<keyword evidence="5" id="KW-0325">Glycoprotein</keyword>
<dbReference type="GO" id="GO:0042613">
    <property type="term" value="C:MHC class II protein complex"/>
    <property type="evidence" value="ECO:0007669"/>
    <property type="project" value="InterPro"/>
</dbReference>
<dbReference type="Gene3D" id="2.60.40.10">
    <property type="entry name" value="Immunoglobulins"/>
    <property type="match status" value="1"/>
</dbReference>
<evidence type="ECO:0000313" key="8">
    <source>
        <dbReference type="Proteomes" id="UP001228049"/>
    </source>
</evidence>
<evidence type="ECO:0000256" key="2">
    <source>
        <dbReference type="ARBA" id="ARBA00022692"/>
    </source>
</evidence>
<gene>
    <name evidence="7" type="ORF">KUDE01_005231</name>
</gene>
<dbReference type="PANTHER" id="PTHR19944">
    <property type="entry name" value="MHC CLASS II-RELATED"/>
    <property type="match status" value="1"/>
</dbReference>
<dbReference type="InterPro" id="IPR014745">
    <property type="entry name" value="MHC_II_a/b_N"/>
</dbReference>
<dbReference type="SUPFAM" id="SSF54452">
    <property type="entry name" value="MHC antigen-recognition domain"/>
    <property type="match status" value="1"/>
</dbReference>
<protein>
    <submittedName>
        <fullName evidence="7">SLA class II histocompatibility antigen DQ haplotype D beta chain</fullName>
    </submittedName>
</protein>
<dbReference type="AlphaFoldDB" id="A0AAD9CJA4"/>
<proteinExistence type="predicted"/>
<feature type="domain" description="Ig-like" evidence="6">
    <location>
        <begin position="92"/>
        <end position="179"/>
    </location>
</feature>
<dbReference type="SUPFAM" id="SSF48726">
    <property type="entry name" value="Immunoglobulin"/>
    <property type="match status" value="1"/>
</dbReference>
<evidence type="ECO:0000259" key="6">
    <source>
        <dbReference type="PROSITE" id="PS50835"/>
    </source>
</evidence>
<evidence type="ECO:0000256" key="3">
    <source>
        <dbReference type="ARBA" id="ARBA00022989"/>
    </source>
</evidence>
<dbReference type="SMART" id="SM00407">
    <property type="entry name" value="IGc1"/>
    <property type="match status" value="1"/>
</dbReference>
<dbReference type="InterPro" id="IPR007110">
    <property type="entry name" value="Ig-like_dom"/>
</dbReference>
<reference evidence="7" key="1">
    <citation type="submission" date="2023-04" db="EMBL/GenBank/DDBJ databases">
        <title>Chromosome-level genome of Chaenocephalus aceratus.</title>
        <authorList>
            <person name="Park H."/>
        </authorList>
    </citation>
    <scope>NUCLEOTIDE SEQUENCE</scope>
    <source>
        <strain evidence="7">DE</strain>
        <tissue evidence="7">Muscle</tissue>
    </source>
</reference>
<evidence type="ECO:0000256" key="5">
    <source>
        <dbReference type="ARBA" id="ARBA00023180"/>
    </source>
</evidence>
<sequence>MYADFWCAFYSREHVEYLIDWYFNEEFMMQYNSTVGGWGGLTPPPASAGLLSASTLNNDRHDVLQRVLERQLMFVNNVSLIYSLTQDNFAEPVVTLADTTSSSPDTMLVCSAYDCYPKHIRITWLRNGQEVTSGVTLSEVMTNGDWTYQVHSFLEITPGRKDKIRCMVQHASLKEPTIIDWYSALNKSERSYLIGGFCCLLFPEDRNTVPNKQCFCPREGSSTEGKAAITKCKAFYNPASS</sequence>
<dbReference type="PROSITE" id="PS50835">
    <property type="entry name" value="IG_LIKE"/>
    <property type="match status" value="1"/>
</dbReference>
<keyword evidence="2" id="KW-0812">Transmembrane</keyword>
<dbReference type="InterPro" id="IPR050160">
    <property type="entry name" value="MHC/Immunoglobulin"/>
</dbReference>
<dbReference type="Gene3D" id="3.10.320.10">
    <property type="entry name" value="Class II Histocompatibility Antigen, M Beta Chain, Chain B, domain 1"/>
    <property type="match status" value="1"/>
</dbReference>
<keyword evidence="4" id="KW-1015">Disulfide bond</keyword>
<dbReference type="Pfam" id="PF07654">
    <property type="entry name" value="C1-set"/>
    <property type="match status" value="1"/>
</dbReference>
<evidence type="ECO:0000313" key="7">
    <source>
        <dbReference type="EMBL" id="KAK1902267.1"/>
    </source>
</evidence>
<keyword evidence="3" id="KW-0472">Membrane</keyword>
<dbReference type="Proteomes" id="UP001228049">
    <property type="component" value="Unassembled WGS sequence"/>
</dbReference>
<dbReference type="PANTHER" id="PTHR19944:SF99">
    <property type="entry name" value="HLA CLASS II HISTOCOMPATIBILITY ANTIGEN, DRB1 BETA CHAIN"/>
    <property type="match status" value="1"/>
</dbReference>
<comment type="caution">
    <text evidence="7">The sequence shown here is derived from an EMBL/GenBank/DDBJ whole genome shotgun (WGS) entry which is preliminary data.</text>
</comment>
<keyword evidence="8" id="KW-1185">Reference proteome</keyword>
<dbReference type="GO" id="GO:0019882">
    <property type="term" value="P:antigen processing and presentation"/>
    <property type="evidence" value="ECO:0007669"/>
    <property type="project" value="InterPro"/>
</dbReference>
<dbReference type="InterPro" id="IPR000353">
    <property type="entry name" value="MHC_II_b_N"/>
</dbReference>
<dbReference type="EMBL" id="JASDAP010000006">
    <property type="protein sequence ID" value="KAK1902267.1"/>
    <property type="molecule type" value="Genomic_DNA"/>
</dbReference>
<evidence type="ECO:0000256" key="1">
    <source>
        <dbReference type="ARBA" id="ARBA00004479"/>
    </source>
</evidence>
<evidence type="ECO:0000256" key="4">
    <source>
        <dbReference type="ARBA" id="ARBA00023157"/>
    </source>
</evidence>
<keyword evidence="3" id="KW-1133">Transmembrane helix</keyword>
<accession>A0AAD9CJA4</accession>
<comment type="subcellular location">
    <subcellularLocation>
        <location evidence="1">Membrane</location>
        <topology evidence="1">Single-pass type I membrane protein</topology>
    </subcellularLocation>
</comment>
<dbReference type="InterPro" id="IPR003597">
    <property type="entry name" value="Ig_C1-set"/>
</dbReference>
<organism evidence="7 8">
    <name type="scientific">Dissostichus eleginoides</name>
    <name type="common">Patagonian toothfish</name>
    <name type="synonym">Dissostichus amissus</name>
    <dbReference type="NCBI Taxonomy" id="100907"/>
    <lineage>
        <taxon>Eukaryota</taxon>
        <taxon>Metazoa</taxon>
        <taxon>Chordata</taxon>
        <taxon>Craniata</taxon>
        <taxon>Vertebrata</taxon>
        <taxon>Euteleostomi</taxon>
        <taxon>Actinopterygii</taxon>
        <taxon>Neopterygii</taxon>
        <taxon>Teleostei</taxon>
        <taxon>Neoteleostei</taxon>
        <taxon>Acanthomorphata</taxon>
        <taxon>Eupercaria</taxon>
        <taxon>Perciformes</taxon>
        <taxon>Notothenioidei</taxon>
        <taxon>Nototheniidae</taxon>
        <taxon>Dissostichus</taxon>
    </lineage>
</organism>
<dbReference type="InterPro" id="IPR013783">
    <property type="entry name" value="Ig-like_fold"/>
</dbReference>
<dbReference type="GO" id="GO:0006955">
    <property type="term" value="P:immune response"/>
    <property type="evidence" value="ECO:0007669"/>
    <property type="project" value="InterPro"/>
</dbReference>
<dbReference type="SMART" id="SM00921">
    <property type="entry name" value="MHC_II_beta"/>
    <property type="match status" value="1"/>
</dbReference>
<dbReference type="InterPro" id="IPR011162">
    <property type="entry name" value="MHC_I/II-like_Ag-recog"/>
</dbReference>